<geneLocation type="mitochondrion" evidence="2"/>
<dbReference type="EMBL" id="HQ259115">
    <property type="protein sequence ID" value="ADO51591.1"/>
    <property type="molecule type" value="Genomic_DNA"/>
</dbReference>
<dbReference type="RefSeq" id="YP_004376370.1">
    <property type="nucleotide sequence ID" value="NC_015400.1"/>
</dbReference>
<name>F2WVJ9_MONRO</name>
<sequence length="81" mass="9282">MLFPTLTPILSLTSDLYNSHNLINLDFFSVSINSNLLLIIVYLFLLIFLINVFSFILVSKYSKINSLPRNNLHLVEALLII</sequence>
<dbReference type="AlphaFoldDB" id="F2WVJ9"/>
<keyword evidence="1" id="KW-0812">Transmembrane</keyword>
<evidence type="ECO:0000313" key="3">
    <source>
        <dbReference type="Proteomes" id="UP000017559"/>
    </source>
</evidence>
<keyword evidence="2" id="KW-0496">Mitochondrion</keyword>
<keyword evidence="1" id="KW-1133">Transmembrane helix</keyword>
<protein>
    <submittedName>
        <fullName evidence="2">Hyp8</fullName>
    </submittedName>
</protein>
<feature type="transmembrane region" description="Helical" evidence="1">
    <location>
        <begin position="36"/>
        <end position="58"/>
    </location>
</feature>
<dbReference type="Proteomes" id="UP000017559">
    <property type="component" value="Mitochondrion"/>
</dbReference>
<dbReference type="GeneID" id="10446051"/>
<keyword evidence="1" id="KW-0472">Membrane</keyword>
<gene>
    <name evidence="2" type="primary">hyp8</name>
</gene>
<proteinExistence type="predicted"/>
<reference key="2">
    <citation type="journal article" date="2012" name="Fungal Biol.">
        <title>The mitochondrial genome of Moniliophthora roreri, the frosty pod rot pathogen of cacao.</title>
        <authorList>
            <person name="Costa G.G.L."/>
            <person name="Cabrera O.G."/>
            <person name="Tiburcio R.A."/>
            <person name="Medrano F.J."/>
            <person name="Carazzolle M.F."/>
            <person name="Thomazella D.P.T."/>
            <person name="Schuster S.C."/>
            <person name="Carlson J.E."/>
            <person name="Guiltinan M.J."/>
            <person name="Bailey B.A."/>
            <person name="Mieczkowski P."/>
            <person name="Pereira G.A.G."/>
            <person name="Meinhardt L.W."/>
        </authorList>
    </citation>
    <scope>NUCLEOTIDE SEQUENCE [LARGE SCALE GENOMIC DNA]</scope>
    <source>
        <strain>MCA 2997</strain>
    </source>
</reference>
<evidence type="ECO:0000313" key="2">
    <source>
        <dbReference type="EMBL" id="ADO51591.1"/>
    </source>
</evidence>
<evidence type="ECO:0000256" key="1">
    <source>
        <dbReference type="SAM" id="Phobius"/>
    </source>
</evidence>
<reference evidence="2" key="1">
    <citation type="submission" date="2010-09" db="EMBL/GenBank/DDBJ databases">
        <authorList>
            <person name="Garcia O."/>
            <person name="Costa G.G.L."/>
            <person name="Tiburcio R.A."/>
            <person name="Medrano F.J."/>
            <person name="Carazzolle M.F."/>
            <person name="Thomazella D.T."/>
            <person name="Schuster S.C."/>
            <person name="Carlson J.E."/>
            <person name="Guiltinan M.J."/>
            <person name="Bailey B.A."/>
            <person name="Mieckowski P."/>
            <person name="Pereira G.A.G."/>
            <person name="Meinhardt L.W."/>
        </authorList>
    </citation>
    <scope>NUCLEOTIDE SEQUENCE</scope>
</reference>
<keyword evidence="3" id="KW-1185">Reference proteome</keyword>
<accession>F2WVJ9</accession>
<organism>
    <name type="scientific">Moniliophthora roreri (strain MCA 2997)</name>
    <name type="common">Cocoa frosty pod rot fungus</name>
    <name type="synonym">Crinipellis roreri</name>
    <dbReference type="NCBI Taxonomy" id="1381753"/>
    <lineage>
        <taxon>Eukaryota</taxon>
        <taxon>Fungi</taxon>
        <taxon>Dikarya</taxon>
        <taxon>Basidiomycota</taxon>
        <taxon>Agaricomycotina</taxon>
        <taxon>Agaricomycetes</taxon>
        <taxon>Agaricomycetidae</taxon>
        <taxon>Agaricales</taxon>
        <taxon>Marasmiineae</taxon>
        <taxon>Marasmiaceae</taxon>
        <taxon>Moniliophthora</taxon>
    </lineage>
</organism>